<organism evidence="6 7">
    <name type="scientific">Methanolapillus ohkumae</name>
    <dbReference type="NCBI Taxonomy" id="3028298"/>
    <lineage>
        <taxon>Archaea</taxon>
        <taxon>Methanobacteriati</taxon>
        <taxon>Methanobacteriota</taxon>
        <taxon>Stenosarchaea group</taxon>
        <taxon>Methanomicrobia</taxon>
        <taxon>Methanosarcinales</taxon>
        <taxon>Methanosarcinaceae</taxon>
        <taxon>Methanolapillus</taxon>
    </lineage>
</organism>
<dbReference type="Pfam" id="PF00005">
    <property type="entry name" value="ABC_tran"/>
    <property type="match status" value="1"/>
</dbReference>
<dbReference type="RefSeq" id="WP_338097377.1">
    <property type="nucleotide sequence ID" value="NZ_CP131061.1"/>
</dbReference>
<dbReference type="InterPro" id="IPR003593">
    <property type="entry name" value="AAA+_ATPase"/>
</dbReference>
<dbReference type="GeneID" id="89228621"/>
<evidence type="ECO:0000256" key="3">
    <source>
        <dbReference type="ARBA" id="ARBA00022840"/>
    </source>
</evidence>
<evidence type="ECO:0000256" key="1">
    <source>
        <dbReference type="ARBA" id="ARBA00022448"/>
    </source>
</evidence>
<evidence type="ECO:0000256" key="2">
    <source>
        <dbReference type="ARBA" id="ARBA00022741"/>
    </source>
</evidence>
<dbReference type="Proteomes" id="UP001304970">
    <property type="component" value="Chromosome"/>
</dbReference>
<sequence length="272" mass="30151">MTNETANLKNSDAGKISKPASGSSKRAVVEVKNLYKSYYLGKEEVPILKGINFNVYDGEFLAIVGPSGSGKSTLMNMLGCLDRPTSGTVLMNHQDVNMLDDNQLAYLRGKEIGFIFQQFNLVPRLTAYENVMLPTYASKKPGIDYPKKAKELLKLVGLEERMKHKPSELSGGQCQRVAIARALVNDPTIILADEPTGNLDSKTSEEVLTFFRELNQKGVTIIMITHNNELALRTDRVVTIRDGLITSDENVEEHAIHMKEALEASLQTEIHV</sequence>
<dbReference type="InterPro" id="IPR015854">
    <property type="entry name" value="ABC_transpr_LolD-like"/>
</dbReference>
<evidence type="ECO:0000313" key="6">
    <source>
        <dbReference type="EMBL" id="WNY27400.1"/>
    </source>
</evidence>
<dbReference type="PANTHER" id="PTHR24220:SF86">
    <property type="entry name" value="ABC TRANSPORTER ABCH.1"/>
    <property type="match status" value="1"/>
</dbReference>
<dbReference type="CDD" id="cd03255">
    <property type="entry name" value="ABC_MJ0796_LolCDE_FtsE"/>
    <property type="match status" value="1"/>
</dbReference>
<keyword evidence="6" id="KW-0378">Hydrolase</keyword>
<dbReference type="AlphaFoldDB" id="A0AA96V7S6"/>
<dbReference type="EMBL" id="CP131061">
    <property type="protein sequence ID" value="WNY27400.1"/>
    <property type="molecule type" value="Genomic_DNA"/>
</dbReference>
<dbReference type="EC" id="3.6.3.-" evidence="6"/>
<dbReference type="PANTHER" id="PTHR24220">
    <property type="entry name" value="IMPORT ATP-BINDING PROTEIN"/>
    <property type="match status" value="1"/>
</dbReference>
<dbReference type="GO" id="GO:0016887">
    <property type="term" value="F:ATP hydrolysis activity"/>
    <property type="evidence" value="ECO:0007669"/>
    <property type="project" value="InterPro"/>
</dbReference>
<name>A0AA96V7S6_9EURY</name>
<dbReference type="SUPFAM" id="SSF52540">
    <property type="entry name" value="P-loop containing nucleoside triphosphate hydrolases"/>
    <property type="match status" value="1"/>
</dbReference>
<dbReference type="GO" id="GO:0098796">
    <property type="term" value="C:membrane protein complex"/>
    <property type="evidence" value="ECO:0007669"/>
    <property type="project" value="UniProtKB-ARBA"/>
</dbReference>
<dbReference type="PROSITE" id="PS00211">
    <property type="entry name" value="ABC_TRANSPORTER_1"/>
    <property type="match status" value="1"/>
</dbReference>
<evidence type="ECO:0000256" key="4">
    <source>
        <dbReference type="SAM" id="MobiDB-lite"/>
    </source>
</evidence>
<protein>
    <submittedName>
        <fullName evidence="6">ABC transporter ATP-binding protein YknY</fullName>
        <ecNumber evidence="6">3.6.3.-</ecNumber>
    </submittedName>
</protein>
<dbReference type="InterPro" id="IPR017911">
    <property type="entry name" value="MacB-like_ATP-bd"/>
</dbReference>
<dbReference type="FunFam" id="3.40.50.300:FF:000032">
    <property type="entry name" value="Export ABC transporter ATP-binding protein"/>
    <property type="match status" value="1"/>
</dbReference>
<dbReference type="InterPro" id="IPR003439">
    <property type="entry name" value="ABC_transporter-like_ATP-bd"/>
</dbReference>
<dbReference type="PROSITE" id="PS50893">
    <property type="entry name" value="ABC_TRANSPORTER_2"/>
    <property type="match status" value="1"/>
</dbReference>
<dbReference type="InterPro" id="IPR027417">
    <property type="entry name" value="P-loop_NTPase"/>
</dbReference>
<dbReference type="SMART" id="SM00382">
    <property type="entry name" value="AAA"/>
    <property type="match status" value="1"/>
</dbReference>
<keyword evidence="3 6" id="KW-0067">ATP-binding</keyword>
<keyword evidence="1" id="KW-0813">Transport</keyword>
<evidence type="ECO:0000313" key="7">
    <source>
        <dbReference type="Proteomes" id="UP001304970"/>
    </source>
</evidence>
<gene>
    <name evidence="6" type="primary">yknY</name>
    <name evidence="6" type="ORF">MsAm2_11950</name>
</gene>
<dbReference type="InterPro" id="IPR017871">
    <property type="entry name" value="ABC_transporter-like_CS"/>
</dbReference>
<accession>A0AA96V7S6</accession>
<dbReference type="GO" id="GO:0022857">
    <property type="term" value="F:transmembrane transporter activity"/>
    <property type="evidence" value="ECO:0007669"/>
    <property type="project" value="UniProtKB-ARBA"/>
</dbReference>
<keyword evidence="7" id="KW-1185">Reference proteome</keyword>
<proteinExistence type="predicted"/>
<keyword evidence="2" id="KW-0547">Nucleotide-binding</keyword>
<reference evidence="6 7" key="1">
    <citation type="submission" date="2023-07" db="EMBL/GenBank/DDBJ databases">
        <title>Closed genome sequence of Methanosarcinaceae archaeon Am2.</title>
        <authorList>
            <person name="Poehlein A."/>
            <person name="Protasov E."/>
            <person name="Platt K."/>
            <person name="Reeh H."/>
            <person name="Daniel R."/>
            <person name="Brune A."/>
        </authorList>
    </citation>
    <scope>NUCLEOTIDE SEQUENCE [LARGE SCALE GENOMIC DNA]</scope>
    <source>
        <strain evidence="6 7">Am2</strain>
    </source>
</reference>
<evidence type="ECO:0000259" key="5">
    <source>
        <dbReference type="PROSITE" id="PS50893"/>
    </source>
</evidence>
<feature type="compositionally biased region" description="Polar residues" evidence="4">
    <location>
        <begin position="1"/>
        <end position="10"/>
    </location>
</feature>
<dbReference type="GO" id="GO:0005524">
    <property type="term" value="F:ATP binding"/>
    <property type="evidence" value="ECO:0007669"/>
    <property type="project" value="UniProtKB-KW"/>
</dbReference>
<dbReference type="GO" id="GO:0005886">
    <property type="term" value="C:plasma membrane"/>
    <property type="evidence" value="ECO:0007669"/>
    <property type="project" value="TreeGrafter"/>
</dbReference>
<feature type="region of interest" description="Disordered" evidence="4">
    <location>
        <begin position="1"/>
        <end position="20"/>
    </location>
</feature>
<feature type="domain" description="ABC transporter" evidence="5">
    <location>
        <begin position="29"/>
        <end position="267"/>
    </location>
</feature>
<dbReference type="Gene3D" id="3.40.50.300">
    <property type="entry name" value="P-loop containing nucleotide triphosphate hydrolases"/>
    <property type="match status" value="1"/>
</dbReference>